<evidence type="ECO:0000256" key="4">
    <source>
        <dbReference type="ARBA" id="ARBA00022989"/>
    </source>
</evidence>
<proteinExistence type="inferred from homology"/>
<sequence length="377" mass="42808">MGYIEFFTKYVFGDFTVPDRGDGNVWKDEPTLKGTIIYSVIVPILCVFGVFANALCLMVLRKAKLSASVYTYLSVLALVDLMGSILLLLAGLSNGALWYEGWGYWDALVGVPLQGTVNCLGVCAVIFVMIDRVTYLWDSHSCAKPPFCDPLVARKVMGICFFVSVLVNVPYCFIFRADREGHLVNTPFFDSREYGIYNWCYFIIFCIISSIILIMGNGFLIFTLKKAEIKNAKLNCKKRMDHRHLTTVLIMIILVFLLAIIPTNLTSRTSAINILFHGDHYKAHTKEVEIVRQVCALIGAINFNANFVLYYVFCPCFYKAMMLMFRRKKRVSKVEVNVYILEGGVKGEKEIIGVSERGFDTEDLEDKERTLNTLYLK</sequence>
<evidence type="ECO:0000313" key="9">
    <source>
        <dbReference type="Proteomes" id="UP001154078"/>
    </source>
</evidence>
<dbReference type="InterPro" id="IPR017452">
    <property type="entry name" value="GPCR_Rhodpsn_7TM"/>
</dbReference>
<dbReference type="InterPro" id="IPR052954">
    <property type="entry name" value="GPCR-Ligand_Int"/>
</dbReference>
<keyword evidence="9" id="KW-1185">Reference proteome</keyword>
<evidence type="ECO:0000259" key="7">
    <source>
        <dbReference type="PROSITE" id="PS50262"/>
    </source>
</evidence>
<gene>
    <name evidence="8" type="ORF">MELIAE_LOCUS3272</name>
</gene>
<evidence type="ECO:0000256" key="5">
    <source>
        <dbReference type="ARBA" id="ARBA00023136"/>
    </source>
</evidence>
<dbReference type="AlphaFoldDB" id="A0A9P0FDZ8"/>
<feature type="domain" description="G-protein coupled receptors family 1 profile" evidence="7">
    <location>
        <begin position="52"/>
        <end position="310"/>
    </location>
</feature>
<evidence type="ECO:0000256" key="1">
    <source>
        <dbReference type="ARBA" id="ARBA00004370"/>
    </source>
</evidence>
<reference evidence="8" key="1">
    <citation type="submission" date="2021-12" db="EMBL/GenBank/DDBJ databases">
        <authorList>
            <person name="King R."/>
        </authorList>
    </citation>
    <scope>NUCLEOTIDE SEQUENCE</scope>
</reference>
<dbReference type="Pfam" id="PF00001">
    <property type="entry name" value="7tm_1"/>
    <property type="match status" value="1"/>
</dbReference>
<dbReference type="Gene3D" id="1.20.1070.10">
    <property type="entry name" value="Rhodopsin 7-helix transmembrane proteins"/>
    <property type="match status" value="1"/>
</dbReference>
<dbReference type="GO" id="GO:0004930">
    <property type="term" value="F:G protein-coupled receptor activity"/>
    <property type="evidence" value="ECO:0007669"/>
    <property type="project" value="InterPro"/>
</dbReference>
<name>A0A9P0FDZ8_BRAAE</name>
<organism evidence="8 9">
    <name type="scientific">Brassicogethes aeneus</name>
    <name type="common">Rape pollen beetle</name>
    <name type="synonym">Meligethes aeneus</name>
    <dbReference type="NCBI Taxonomy" id="1431903"/>
    <lineage>
        <taxon>Eukaryota</taxon>
        <taxon>Metazoa</taxon>
        <taxon>Ecdysozoa</taxon>
        <taxon>Arthropoda</taxon>
        <taxon>Hexapoda</taxon>
        <taxon>Insecta</taxon>
        <taxon>Pterygota</taxon>
        <taxon>Neoptera</taxon>
        <taxon>Endopterygota</taxon>
        <taxon>Coleoptera</taxon>
        <taxon>Polyphaga</taxon>
        <taxon>Cucujiformia</taxon>
        <taxon>Nitidulidae</taxon>
        <taxon>Meligethinae</taxon>
        <taxon>Brassicogethes</taxon>
    </lineage>
</organism>
<dbReference type="PANTHER" id="PTHR46641:SF25">
    <property type="entry name" value="CNMAMIDE RECEPTOR-RELATED"/>
    <property type="match status" value="1"/>
</dbReference>
<evidence type="ECO:0000256" key="6">
    <source>
        <dbReference type="SAM" id="Phobius"/>
    </source>
</evidence>
<evidence type="ECO:0000256" key="2">
    <source>
        <dbReference type="ARBA" id="ARBA00010663"/>
    </source>
</evidence>
<feature type="transmembrane region" description="Helical" evidence="6">
    <location>
        <begin position="245"/>
        <end position="265"/>
    </location>
</feature>
<keyword evidence="4 6" id="KW-1133">Transmembrane helix</keyword>
<dbReference type="InterPro" id="IPR000276">
    <property type="entry name" value="GPCR_Rhodpsn"/>
</dbReference>
<dbReference type="SUPFAM" id="SSF81321">
    <property type="entry name" value="Family A G protein-coupled receptor-like"/>
    <property type="match status" value="1"/>
</dbReference>
<feature type="transmembrane region" description="Helical" evidence="6">
    <location>
        <begin position="156"/>
        <end position="176"/>
    </location>
</feature>
<accession>A0A9P0FDZ8</accession>
<feature type="transmembrane region" description="Helical" evidence="6">
    <location>
        <begin position="196"/>
        <end position="224"/>
    </location>
</feature>
<dbReference type="OrthoDB" id="10011262at2759"/>
<feature type="transmembrane region" description="Helical" evidence="6">
    <location>
        <begin position="307"/>
        <end position="325"/>
    </location>
</feature>
<protein>
    <recommendedName>
        <fullName evidence="7">G-protein coupled receptors family 1 profile domain-containing protein</fullName>
    </recommendedName>
</protein>
<feature type="transmembrane region" description="Helical" evidence="6">
    <location>
        <begin position="113"/>
        <end position="135"/>
    </location>
</feature>
<feature type="transmembrane region" description="Helical" evidence="6">
    <location>
        <begin position="36"/>
        <end position="60"/>
    </location>
</feature>
<dbReference type="GO" id="GO:0016020">
    <property type="term" value="C:membrane"/>
    <property type="evidence" value="ECO:0007669"/>
    <property type="project" value="UniProtKB-SubCell"/>
</dbReference>
<keyword evidence="5 6" id="KW-0472">Membrane</keyword>
<evidence type="ECO:0000313" key="8">
    <source>
        <dbReference type="EMBL" id="CAH0550466.1"/>
    </source>
</evidence>
<dbReference type="PANTHER" id="PTHR46641">
    <property type="entry name" value="FMRFAMIDE RECEPTOR-RELATED"/>
    <property type="match status" value="1"/>
</dbReference>
<dbReference type="EMBL" id="OV121133">
    <property type="protein sequence ID" value="CAH0550466.1"/>
    <property type="molecule type" value="Genomic_DNA"/>
</dbReference>
<keyword evidence="3 6" id="KW-0812">Transmembrane</keyword>
<dbReference type="Proteomes" id="UP001154078">
    <property type="component" value="Chromosome 2"/>
</dbReference>
<comment type="subcellular location">
    <subcellularLocation>
        <location evidence="1">Membrane</location>
    </subcellularLocation>
</comment>
<dbReference type="PROSITE" id="PS50262">
    <property type="entry name" value="G_PROTEIN_RECEP_F1_2"/>
    <property type="match status" value="1"/>
</dbReference>
<comment type="similarity">
    <text evidence="2">Belongs to the G-protein coupled receptor 1 family.</text>
</comment>
<feature type="transmembrane region" description="Helical" evidence="6">
    <location>
        <begin position="72"/>
        <end position="93"/>
    </location>
</feature>
<evidence type="ECO:0000256" key="3">
    <source>
        <dbReference type="ARBA" id="ARBA00022692"/>
    </source>
</evidence>